<evidence type="ECO:0000313" key="2">
    <source>
        <dbReference type="EMBL" id="SFO11979.1"/>
    </source>
</evidence>
<dbReference type="Pfam" id="PF00326">
    <property type="entry name" value="Peptidase_S9"/>
    <property type="match status" value="1"/>
</dbReference>
<gene>
    <name evidence="2" type="ORF">SAMN04488056_103226</name>
</gene>
<dbReference type="RefSeq" id="WP_139229233.1">
    <property type="nucleotide sequence ID" value="NZ_FOVR01000003.1"/>
</dbReference>
<dbReference type="OrthoDB" id="7840506at2"/>
<reference evidence="2 3" key="1">
    <citation type="submission" date="2016-10" db="EMBL/GenBank/DDBJ databases">
        <authorList>
            <person name="de Groot N.N."/>
        </authorList>
    </citation>
    <scope>NUCLEOTIDE SEQUENCE [LARGE SCALE GENOMIC DNA]</scope>
    <source>
        <strain evidence="2 3">CGMCC 1.9157</strain>
    </source>
</reference>
<evidence type="ECO:0000313" key="3">
    <source>
        <dbReference type="Proteomes" id="UP000199236"/>
    </source>
</evidence>
<sequence length="276" mass="29899">MPFSLPAQPPVAEVTHLDARKTAPNVFSGEWPDRQIARVHSPQLHSFRVAKARAQALVYAGGGYTKLIYDKEGLEVALWLNSLSIDAHILVHRLPGADSGTGGVYNKSIALMDGQAALRALEATSASLSLFHVGLSSGGHMAGVMACQPSSLNVRGGLIAYAPINANHRAHKYPETKADYPPVQKQDFYDDWAIGLEDHPHGLPHCPLFLAYALQDRSVPVQHALNLLQAASRNGLTVDAHIFGTAPHGFALRSLDGTHASWPALAQDWFMRRLES</sequence>
<accession>A0A1I5EKG4</accession>
<organism evidence="2 3">
    <name type="scientific">Cohaesibacter marisflavi</name>
    <dbReference type="NCBI Taxonomy" id="655353"/>
    <lineage>
        <taxon>Bacteria</taxon>
        <taxon>Pseudomonadati</taxon>
        <taxon>Pseudomonadota</taxon>
        <taxon>Alphaproteobacteria</taxon>
        <taxon>Hyphomicrobiales</taxon>
        <taxon>Cohaesibacteraceae</taxon>
    </lineage>
</organism>
<name>A0A1I5EKG4_9HYPH</name>
<dbReference type="Gene3D" id="3.40.50.1820">
    <property type="entry name" value="alpha/beta hydrolase"/>
    <property type="match status" value="1"/>
</dbReference>
<feature type="domain" description="Peptidase S9 prolyl oligopeptidase catalytic" evidence="1">
    <location>
        <begin position="129"/>
        <end position="252"/>
    </location>
</feature>
<dbReference type="GO" id="GO:0008236">
    <property type="term" value="F:serine-type peptidase activity"/>
    <property type="evidence" value="ECO:0007669"/>
    <property type="project" value="InterPro"/>
</dbReference>
<dbReference type="AlphaFoldDB" id="A0A1I5EKG4"/>
<dbReference type="GO" id="GO:0006508">
    <property type="term" value="P:proteolysis"/>
    <property type="evidence" value="ECO:0007669"/>
    <property type="project" value="InterPro"/>
</dbReference>
<dbReference type="EMBL" id="FOVR01000003">
    <property type="protein sequence ID" value="SFO11979.1"/>
    <property type="molecule type" value="Genomic_DNA"/>
</dbReference>
<evidence type="ECO:0000259" key="1">
    <source>
        <dbReference type="Pfam" id="PF00326"/>
    </source>
</evidence>
<dbReference type="Proteomes" id="UP000199236">
    <property type="component" value="Unassembled WGS sequence"/>
</dbReference>
<dbReference type="InterPro" id="IPR001375">
    <property type="entry name" value="Peptidase_S9_cat"/>
</dbReference>
<dbReference type="SUPFAM" id="SSF53474">
    <property type="entry name" value="alpha/beta-Hydrolases"/>
    <property type="match status" value="1"/>
</dbReference>
<dbReference type="STRING" id="655353.SAMN04488056_103226"/>
<keyword evidence="3" id="KW-1185">Reference proteome</keyword>
<dbReference type="InterPro" id="IPR029058">
    <property type="entry name" value="AB_hydrolase_fold"/>
</dbReference>
<protein>
    <submittedName>
        <fullName evidence="2">Prolyl oligopeptidase family protein</fullName>
    </submittedName>
</protein>
<proteinExistence type="predicted"/>